<evidence type="ECO:0000313" key="3">
    <source>
        <dbReference type="Proteomes" id="UP001142489"/>
    </source>
</evidence>
<proteinExistence type="predicted"/>
<evidence type="ECO:0000256" key="1">
    <source>
        <dbReference type="SAM" id="MobiDB-lite"/>
    </source>
</evidence>
<dbReference type="EMBL" id="JAPFRF010000001">
    <property type="protein sequence ID" value="KAJ7345765.1"/>
    <property type="molecule type" value="Genomic_DNA"/>
</dbReference>
<dbReference type="Proteomes" id="UP001142489">
    <property type="component" value="Unassembled WGS sequence"/>
</dbReference>
<organism evidence="2 3">
    <name type="scientific">Phrynocephalus forsythii</name>
    <dbReference type="NCBI Taxonomy" id="171643"/>
    <lineage>
        <taxon>Eukaryota</taxon>
        <taxon>Metazoa</taxon>
        <taxon>Chordata</taxon>
        <taxon>Craniata</taxon>
        <taxon>Vertebrata</taxon>
        <taxon>Euteleostomi</taxon>
        <taxon>Lepidosauria</taxon>
        <taxon>Squamata</taxon>
        <taxon>Bifurcata</taxon>
        <taxon>Unidentata</taxon>
        <taxon>Episquamata</taxon>
        <taxon>Toxicofera</taxon>
        <taxon>Iguania</taxon>
        <taxon>Acrodonta</taxon>
        <taxon>Agamidae</taxon>
        <taxon>Agaminae</taxon>
        <taxon>Phrynocephalus</taxon>
    </lineage>
</organism>
<accession>A0A9Q1B9I4</accession>
<protein>
    <submittedName>
        <fullName evidence="2">Uncharacterized protein</fullName>
    </submittedName>
</protein>
<name>A0A9Q1B9I4_9SAUR</name>
<evidence type="ECO:0000313" key="2">
    <source>
        <dbReference type="EMBL" id="KAJ7345765.1"/>
    </source>
</evidence>
<gene>
    <name evidence="2" type="ORF">JRQ81_001715</name>
</gene>
<feature type="compositionally biased region" description="Basic and acidic residues" evidence="1">
    <location>
        <begin position="72"/>
        <end position="82"/>
    </location>
</feature>
<reference evidence="2" key="1">
    <citation type="journal article" date="2023" name="DNA Res.">
        <title>Chromosome-level genome assembly of Phrynocephalus forsythii using third-generation DNA sequencing and Hi-C analysis.</title>
        <authorList>
            <person name="Qi Y."/>
            <person name="Zhao W."/>
            <person name="Zhao Y."/>
            <person name="Niu C."/>
            <person name="Cao S."/>
            <person name="Zhang Y."/>
        </authorList>
    </citation>
    <scope>NUCLEOTIDE SEQUENCE</scope>
    <source>
        <tissue evidence="2">Muscle</tissue>
    </source>
</reference>
<keyword evidence="3" id="KW-1185">Reference proteome</keyword>
<feature type="region of interest" description="Disordered" evidence="1">
    <location>
        <begin position="72"/>
        <end position="130"/>
    </location>
</feature>
<dbReference type="AlphaFoldDB" id="A0A9Q1B9I4"/>
<sequence length="130" mass="14749">MSHAATRLALRRLFPRRSTRFEGGGIATPERLVRPASQLGHGARRRFLPRLLSIEEGGRRLVSPGWPFFREQTERRGNESEPARAALPRGSRGRRPRLFSAAQRPPGRDESTSKGSARLPVRQQQEEEEE</sequence>
<feature type="non-terminal residue" evidence="2">
    <location>
        <position position="130"/>
    </location>
</feature>
<comment type="caution">
    <text evidence="2">The sequence shown here is derived from an EMBL/GenBank/DDBJ whole genome shotgun (WGS) entry which is preliminary data.</text>
</comment>